<keyword evidence="1" id="KW-0175">Coiled coil</keyword>
<feature type="compositionally biased region" description="Low complexity" evidence="2">
    <location>
        <begin position="1"/>
        <end position="33"/>
    </location>
</feature>
<organism evidence="3 4">
    <name type="scientific">Chlamydomonas schloesseri</name>
    <dbReference type="NCBI Taxonomy" id="2026947"/>
    <lineage>
        <taxon>Eukaryota</taxon>
        <taxon>Viridiplantae</taxon>
        <taxon>Chlorophyta</taxon>
        <taxon>core chlorophytes</taxon>
        <taxon>Chlorophyceae</taxon>
        <taxon>CS clade</taxon>
        <taxon>Chlamydomonadales</taxon>
        <taxon>Chlamydomonadaceae</taxon>
        <taxon>Chlamydomonas</taxon>
    </lineage>
</organism>
<feature type="region of interest" description="Disordered" evidence="2">
    <location>
        <begin position="277"/>
        <end position="307"/>
    </location>
</feature>
<evidence type="ECO:0000256" key="2">
    <source>
        <dbReference type="SAM" id="MobiDB-lite"/>
    </source>
</evidence>
<dbReference type="AlphaFoldDB" id="A0A836B9E5"/>
<reference evidence="3" key="1">
    <citation type="journal article" date="2020" name="bioRxiv">
        <title>Comparative genomics of Chlamydomonas.</title>
        <authorList>
            <person name="Craig R.J."/>
            <person name="Hasan A.R."/>
            <person name="Ness R.W."/>
            <person name="Keightley P.D."/>
        </authorList>
    </citation>
    <scope>NUCLEOTIDE SEQUENCE</scope>
    <source>
        <strain evidence="3">CCAP 11/173</strain>
    </source>
</reference>
<feature type="region of interest" description="Disordered" evidence="2">
    <location>
        <begin position="1"/>
        <end position="46"/>
    </location>
</feature>
<comment type="caution">
    <text evidence="3">The sequence shown here is derived from an EMBL/GenBank/DDBJ whole genome shotgun (WGS) entry which is preliminary data.</text>
</comment>
<dbReference type="OrthoDB" id="557915at2759"/>
<sequence>MASSSNAGFNAINNTTTNNNNNPYHAANNAGAGPQNHTPVYRPSSSRSVISSQVKLLSNALCVSQTNLAAARDRAVSLESMYKEADGQRAALSASLTDKKNELTLMKSKNTKLEQQERVLLERINNLLRYNRDQETFWAGKNRRLAVEATVMTRCGVAVGSFAYLLAQMTGENLNVDLANPQSIDNLIRIAALYAFRLSPNTTVGATMRQLYRSTAVVTEPRAYLAARMPLYTSPMSETVHKESAGFTRMVVDCLQTGINVTGHLALTCTSVVPLAPPAPADNSAAPPPPQSAAPAKTETAVEQDKA</sequence>
<name>A0A836B9E5_9CHLO</name>
<dbReference type="Proteomes" id="UP000613740">
    <property type="component" value="Unassembled WGS sequence"/>
</dbReference>
<evidence type="ECO:0000313" key="4">
    <source>
        <dbReference type="Proteomes" id="UP000613740"/>
    </source>
</evidence>
<accession>A0A836B9E5</accession>
<feature type="coiled-coil region" evidence="1">
    <location>
        <begin position="68"/>
        <end position="116"/>
    </location>
</feature>
<dbReference type="EMBL" id="JAEHOD010000009">
    <property type="protein sequence ID" value="KAG2451119.1"/>
    <property type="molecule type" value="Genomic_DNA"/>
</dbReference>
<proteinExistence type="predicted"/>
<evidence type="ECO:0000313" key="3">
    <source>
        <dbReference type="EMBL" id="KAG2451119.1"/>
    </source>
</evidence>
<gene>
    <name evidence="3" type="ORF">HYH02_004387</name>
</gene>
<keyword evidence="4" id="KW-1185">Reference proteome</keyword>
<protein>
    <submittedName>
        <fullName evidence="3">Uncharacterized protein</fullName>
    </submittedName>
</protein>
<feature type="compositionally biased region" description="Pro residues" evidence="2">
    <location>
        <begin position="277"/>
        <end position="292"/>
    </location>
</feature>
<evidence type="ECO:0000256" key="1">
    <source>
        <dbReference type="SAM" id="Coils"/>
    </source>
</evidence>